<evidence type="ECO:0000256" key="2">
    <source>
        <dbReference type="ARBA" id="ARBA00005272"/>
    </source>
</evidence>
<comment type="cofactor">
    <cofactor evidence="1">
        <name>FAD</name>
        <dbReference type="ChEBI" id="CHEBI:57692"/>
    </cofactor>
</comment>
<evidence type="ECO:0000259" key="6">
    <source>
        <dbReference type="Pfam" id="PF07992"/>
    </source>
</evidence>
<dbReference type="Gene3D" id="3.50.50.100">
    <property type="match status" value="1"/>
</dbReference>
<evidence type="ECO:0000256" key="3">
    <source>
        <dbReference type="ARBA" id="ARBA00022630"/>
    </source>
</evidence>
<name>A0ABW0ZAQ4_9ACTN</name>
<keyword evidence="8" id="KW-1185">Reference proteome</keyword>
<proteinExistence type="inferred from homology"/>
<dbReference type="InterPro" id="IPR023753">
    <property type="entry name" value="FAD/NAD-binding_dom"/>
</dbReference>
<accession>A0ABW0ZAQ4</accession>
<evidence type="ECO:0000256" key="4">
    <source>
        <dbReference type="ARBA" id="ARBA00022827"/>
    </source>
</evidence>
<keyword evidence="3" id="KW-0285">Flavoprotein</keyword>
<dbReference type="InterPro" id="IPR051169">
    <property type="entry name" value="NADH-Q_oxidoreductase"/>
</dbReference>
<dbReference type="EMBL" id="JBHSPB010000049">
    <property type="protein sequence ID" value="MFC5725068.1"/>
    <property type="molecule type" value="Genomic_DNA"/>
</dbReference>
<dbReference type="InterPro" id="IPR036188">
    <property type="entry name" value="FAD/NAD-bd_sf"/>
</dbReference>
<gene>
    <name evidence="7" type="ORF">ACFP1Z_33500</name>
</gene>
<dbReference type="PANTHER" id="PTHR42913">
    <property type="entry name" value="APOPTOSIS-INDUCING FACTOR 1"/>
    <property type="match status" value="1"/>
</dbReference>
<comment type="caution">
    <text evidence="7">The sequence shown here is derived from an EMBL/GenBank/DDBJ whole genome shotgun (WGS) entry which is preliminary data.</text>
</comment>
<evidence type="ECO:0000256" key="1">
    <source>
        <dbReference type="ARBA" id="ARBA00001974"/>
    </source>
</evidence>
<keyword evidence="4" id="KW-0274">FAD</keyword>
<sequence length="370" mass="39112">MQTNSHLTDTQHIVVLGAGYAGLNTALRVSPYAKVTLIDPSDRFTERVRLHQLTGESPDVTHPLVELLRGTGIRHVAARAVDIDLAGRQVRTDDGRSVGYDRLVYALGSVTDTRAVGDRVHTAESAVEVRKRLLGASGRIAVVGGGLTGIELASEIAESHPGWETRLLTAGVVGTGLSDKGRTHIRKTLGVMGVQVEEGRRVESVDEIDADLVVWSAAMRPVTQLAAKAGLELDPAGRIVVDRTLRSTTDPAVYAAGDSAATSLRMACATAGPTGAHVAGSLLADLRGLPAKPLDFRYVVQCLSLGRGEGLIQPVHADDTPRSTVLTGSAAAFVKEQVVRHTVRTLHVNAHRARAIRKAETGGDAERTAA</sequence>
<dbReference type="PRINTS" id="PR00469">
    <property type="entry name" value="PNDRDTASEII"/>
</dbReference>
<evidence type="ECO:0000313" key="7">
    <source>
        <dbReference type="EMBL" id="MFC5725068.1"/>
    </source>
</evidence>
<keyword evidence="5 7" id="KW-0560">Oxidoreductase</keyword>
<dbReference type="GO" id="GO:0016491">
    <property type="term" value="F:oxidoreductase activity"/>
    <property type="evidence" value="ECO:0007669"/>
    <property type="project" value="UniProtKB-KW"/>
</dbReference>
<reference evidence="8" key="1">
    <citation type="journal article" date="2019" name="Int. J. Syst. Evol. Microbiol.">
        <title>The Global Catalogue of Microorganisms (GCM) 10K type strain sequencing project: providing services to taxonomists for standard genome sequencing and annotation.</title>
        <authorList>
            <consortium name="The Broad Institute Genomics Platform"/>
            <consortium name="The Broad Institute Genome Sequencing Center for Infectious Disease"/>
            <person name="Wu L."/>
            <person name="Ma J."/>
        </authorList>
    </citation>
    <scope>NUCLEOTIDE SEQUENCE [LARGE SCALE GENOMIC DNA]</scope>
    <source>
        <strain evidence="8">CGMCC 4.7304</strain>
    </source>
</reference>
<evidence type="ECO:0000313" key="8">
    <source>
        <dbReference type="Proteomes" id="UP001596083"/>
    </source>
</evidence>
<dbReference type="PRINTS" id="PR00368">
    <property type="entry name" value="FADPNR"/>
</dbReference>
<comment type="similarity">
    <text evidence="2">Belongs to the NADH dehydrogenase family.</text>
</comment>
<organism evidence="7 8">
    <name type="scientific">Streptomyces gamaensis</name>
    <dbReference type="NCBI Taxonomy" id="1763542"/>
    <lineage>
        <taxon>Bacteria</taxon>
        <taxon>Bacillati</taxon>
        <taxon>Actinomycetota</taxon>
        <taxon>Actinomycetes</taxon>
        <taxon>Kitasatosporales</taxon>
        <taxon>Streptomycetaceae</taxon>
        <taxon>Streptomyces</taxon>
    </lineage>
</organism>
<protein>
    <submittedName>
        <fullName evidence="7">NAD(P)/FAD-dependent oxidoreductase</fullName>
        <ecNumber evidence="7">1.6.5.-</ecNumber>
    </submittedName>
</protein>
<dbReference type="SUPFAM" id="SSF51905">
    <property type="entry name" value="FAD/NAD(P)-binding domain"/>
    <property type="match status" value="1"/>
</dbReference>
<dbReference type="Proteomes" id="UP001596083">
    <property type="component" value="Unassembled WGS sequence"/>
</dbReference>
<dbReference type="RefSeq" id="WP_390321845.1">
    <property type="nucleotide sequence ID" value="NZ_JBHSPB010000049.1"/>
</dbReference>
<dbReference type="Pfam" id="PF07992">
    <property type="entry name" value="Pyr_redox_2"/>
    <property type="match status" value="1"/>
</dbReference>
<evidence type="ECO:0000256" key="5">
    <source>
        <dbReference type="ARBA" id="ARBA00023002"/>
    </source>
</evidence>
<feature type="domain" description="FAD/NAD(P)-binding" evidence="6">
    <location>
        <begin position="12"/>
        <end position="270"/>
    </location>
</feature>
<dbReference type="PANTHER" id="PTHR42913:SF3">
    <property type="entry name" value="64 KDA MITOCHONDRIAL NADH DEHYDROGENASE (EUROFUNG)"/>
    <property type="match status" value="1"/>
</dbReference>
<dbReference type="EC" id="1.6.5.-" evidence="7"/>